<organism evidence="2 3">
    <name type="scientific">Jaapia argillacea MUCL 33604</name>
    <dbReference type="NCBI Taxonomy" id="933084"/>
    <lineage>
        <taxon>Eukaryota</taxon>
        <taxon>Fungi</taxon>
        <taxon>Dikarya</taxon>
        <taxon>Basidiomycota</taxon>
        <taxon>Agaricomycotina</taxon>
        <taxon>Agaricomycetes</taxon>
        <taxon>Agaricomycetidae</taxon>
        <taxon>Jaapiales</taxon>
        <taxon>Jaapiaceae</taxon>
        <taxon>Jaapia</taxon>
    </lineage>
</organism>
<dbReference type="STRING" id="933084.A0A067PVC3"/>
<dbReference type="EMBL" id="KL197729">
    <property type="protein sequence ID" value="KDQ54281.1"/>
    <property type="molecule type" value="Genomic_DNA"/>
</dbReference>
<name>A0A067PVC3_9AGAM</name>
<evidence type="ECO:0000313" key="2">
    <source>
        <dbReference type="EMBL" id="KDQ54281.1"/>
    </source>
</evidence>
<reference evidence="3" key="1">
    <citation type="journal article" date="2014" name="Proc. Natl. Acad. Sci. U.S.A.">
        <title>Extensive sampling of basidiomycete genomes demonstrates inadequacy of the white-rot/brown-rot paradigm for wood decay fungi.</title>
        <authorList>
            <person name="Riley R."/>
            <person name="Salamov A.A."/>
            <person name="Brown D.W."/>
            <person name="Nagy L.G."/>
            <person name="Floudas D."/>
            <person name="Held B.W."/>
            <person name="Levasseur A."/>
            <person name="Lombard V."/>
            <person name="Morin E."/>
            <person name="Otillar R."/>
            <person name="Lindquist E.A."/>
            <person name="Sun H."/>
            <person name="LaButti K.M."/>
            <person name="Schmutz J."/>
            <person name="Jabbour D."/>
            <person name="Luo H."/>
            <person name="Baker S.E."/>
            <person name="Pisabarro A.G."/>
            <person name="Walton J.D."/>
            <person name="Blanchette R.A."/>
            <person name="Henrissat B."/>
            <person name="Martin F."/>
            <person name="Cullen D."/>
            <person name="Hibbett D.S."/>
            <person name="Grigoriev I.V."/>
        </authorList>
    </citation>
    <scope>NUCLEOTIDE SEQUENCE [LARGE SCALE GENOMIC DNA]</scope>
    <source>
        <strain evidence="3">MUCL 33604</strain>
    </source>
</reference>
<feature type="domain" description="DUF6699" evidence="1">
    <location>
        <begin position="163"/>
        <end position="297"/>
    </location>
</feature>
<dbReference type="Proteomes" id="UP000027265">
    <property type="component" value="Unassembled WGS sequence"/>
</dbReference>
<dbReference type="HOGENOM" id="CLU_066470_1_0_1"/>
<dbReference type="Pfam" id="PF20415">
    <property type="entry name" value="DUF6699"/>
    <property type="match status" value="1"/>
</dbReference>
<gene>
    <name evidence="2" type="ORF">JAAARDRAFT_38441</name>
</gene>
<proteinExistence type="predicted"/>
<dbReference type="AlphaFoldDB" id="A0A067PVC3"/>
<accession>A0A067PVC3</accession>
<dbReference type="OrthoDB" id="3251728at2759"/>
<sequence>MTTPFVYTPVFYQPTPYLDPYTVQTHTPFIPPTANLAPSAPNTPPRRVVHFEDDCPAVPRPRVVSWHAGMPTPPTSVPFIITAPPQPVPIYGHGRRHSFGNANFTHPWAYNANVSPWVWPSQPLPQALIHPLLNGESPPPILFDLSVSTFSPHKFISVGQTIALSRDDLAQPATHPPTTHMRITCDAIPQWPIDLQFPSTPSIPTNSLLLQVPVHPQAITPITLGDVLTAIHRSLQTQITHLDWAKLNMSQEMEISRAYRRRCKTFPSVEQFEASQGVRRVDYLGKKVCFRGLVRERGTDGFENLKLIVGERPTNAT</sequence>
<evidence type="ECO:0000313" key="3">
    <source>
        <dbReference type="Proteomes" id="UP000027265"/>
    </source>
</evidence>
<dbReference type="InterPro" id="IPR046522">
    <property type="entry name" value="DUF6699"/>
</dbReference>
<keyword evidence="3" id="KW-1185">Reference proteome</keyword>
<protein>
    <recommendedName>
        <fullName evidence="1">DUF6699 domain-containing protein</fullName>
    </recommendedName>
</protein>
<evidence type="ECO:0000259" key="1">
    <source>
        <dbReference type="Pfam" id="PF20415"/>
    </source>
</evidence>
<dbReference type="InParanoid" id="A0A067PVC3"/>